<reference evidence="1 2" key="1">
    <citation type="journal article" date="2019" name="Genome Biol. Evol.">
        <title>Insights into the evolution of the New World diploid cottons (Gossypium, subgenus Houzingenia) based on genome sequencing.</title>
        <authorList>
            <person name="Grover C.E."/>
            <person name="Arick M.A. 2nd"/>
            <person name="Thrash A."/>
            <person name="Conover J.L."/>
            <person name="Sanders W.S."/>
            <person name="Peterson D.G."/>
            <person name="Frelichowski J.E."/>
            <person name="Scheffler J.A."/>
            <person name="Scheffler B.E."/>
            <person name="Wendel J.F."/>
        </authorList>
    </citation>
    <scope>NUCLEOTIDE SEQUENCE [LARGE SCALE GENOMIC DNA]</scope>
    <source>
        <strain evidence="1">57</strain>
        <tissue evidence="1">Leaf</tissue>
    </source>
</reference>
<dbReference type="AlphaFoldDB" id="A0A7J8WDM9"/>
<comment type="caution">
    <text evidence="1">The sequence shown here is derived from an EMBL/GenBank/DDBJ whole genome shotgun (WGS) entry which is preliminary data.</text>
</comment>
<dbReference type="OrthoDB" id="998609at2759"/>
<name>A0A7J8WDM9_9ROSI</name>
<evidence type="ECO:0000313" key="2">
    <source>
        <dbReference type="Proteomes" id="UP000593573"/>
    </source>
</evidence>
<accession>A0A7J8WDM9</accession>
<dbReference type="EMBL" id="JABFAB010245715">
    <property type="protein sequence ID" value="MBA0672744.1"/>
    <property type="molecule type" value="Genomic_DNA"/>
</dbReference>
<organism evidence="1 2">
    <name type="scientific">Gossypium klotzschianum</name>
    <dbReference type="NCBI Taxonomy" id="34286"/>
    <lineage>
        <taxon>Eukaryota</taxon>
        <taxon>Viridiplantae</taxon>
        <taxon>Streptophyta</taxon>
        <taxon>Embryophyta</taxon>
        <taxon>Tracheophyta</taxon>
        <taxon>Spermatophyta</taxon>
        <taxon>Magnoliopsida</taxon>
        <taxon>eudicotyledons</taxon>
        <taxon>Gunneridae</taxon>
        <taxon>Pentapetalae</taxon>
        <taxon>rosids</taxon>
        <taxon>malvids</taxon>
        <taxon>Malvales</taxon>
        <taxon>Malvaceae</taxon>
        <taxon>Malvoideae</taxon>
        <taxon>Gossypium</taxon>
    </lineage>
</organism>
<proteinExistence type="predicted"/>
<protein>
    <submittedName>
        <fullName evidence="1">Uncharacterized protein</fullName>
    </submittedName>
</protein>
<keyword evidence="2" id="KW-1185">Reference proteome</keyword>
<gene>
    <name evidence="1" type="ORF">Goklo_024935</name>
</gene>
<dbReference type="Proteomes" id="UP000593573">
    <property type="component" value="Unassembled WGS sequence"/>
</dbReference>
<sequence>MGEALTQVREVADNLQTLAVQADMLSLRYKSKSDRGRELAWLLKKLKAFNARSVASVAVGPIS</sequence>
<evidence type="ECO:0000313" key="1">
    <source>
        <dbReference type="EMBL" id="MBA0672744.1"/>
    </source>
</evidence>